<feature type="transmembrane region" description="Helical" evidence="11">
    <location>
        <begin position="186"/>
        <end position="208"/>
    </location>
</feature>
<protein>
    <recommendedName>
        <fullName evidence="3">histidine kinase</fullName>
        <ecNumber evidence="3">2.7.13.3</ecNumber>
    </recommendedName>
</protein>
<dbReference type="STRING" id="1842532.A7E78_11570"/>
<dbReference type="Gene3D" id="3.30.450.20">
    <property type="entry name" value="PAS domain"/>
    <property type="match status" value="1"/>
</dbReference>
<accession>A0A1L3GR52</accession>
<dbReference type="PANTHER" id="PTHR45528">
    <property type="entry name" value="SENSOR HISTIDINE KINASE CPXA"/>
    <property type="match status" value="1"/>
</dbReference>
<evidence type="ECO:0000256" key="8">
    <source>
        <dbReference type="ARBA" id="ARBA00022777"/>
    </source>
</evidence>
<dbReference type="RefSeq" id="WP_072284460.1">
    <property type="nucleotide sequence ID" value="NZ_CP015519.1"/>
</dbReference>
<dbReference type="Proteomes" id="UP000182517">
    <property type="component" value="Chromosome"/>
</dbReference>
<keyword evidence="5" id="KW-0597">Phosphoprotein</keyword>
<evidence type="ECO:0000256" key="4">
    <source>
        <dbReference type="ARBA" id="ARBA00022475"/>
    </source>
</evidence>
<dbReference type="InterPro" id="IPR004010">
    <property type="entry name" value="Double_Cache_2"/>
</dbReference>
<comment type="catalytic activity">
    <reaction evidence="1">
        <text>ATP + protein L-histidine = ADP + protein N-phospho-L-histidine.</text>
        <dbReference type="EC" id="2.7.13.3"/>
    </reaction>
</comment>
<dbReference type="CDD" id="cd06225">
    <property type="entry name" value="HAMP"/>
    <property type="match status" value="1"/>
</dbReference>
<dbReference type="PANTHER" id="PTHR45528:SF10">
    <property type="entry name" value="METHYL-ACCEPTING CHEMOTAXIS PROTEIN"/>
    <property type="match status" value="1"/>
</dbReference>
<gene>
    <name evidence="13" type="ORF">A7E78_11570</name>
</gene>
<evidence type="ECO:0000256" key="11">
    <source>
        <dbReference type="SAM" id="Phobius"/>
    </source>
</evidence>
<evidence type="ECO:0000256" key="9">
    <source>
        <dbReference type="ARBA" id="ARBA00022989"/>
    </source>
</evidence>
<reference evidence="13 14" key="1">
    <citation type="journal article" date="2017" name="Genome Announc.">
        <title>Complete Genome Sequences of Two Acetylene-Fermenting Pelobacter acetylenicus Strains.</title>
        <authorList>
            <person name="Sutton J.M."/>
            <person name="Baesman S.M."/>
            <person name="Fierst J.L."/>
            <person name="Poret-Peterson A.T."/>
            <person name="Oremland R.S."/>
            <person name="Dunlap D.S."/>
            <person name="Akob D.M."/>
        </authorList>
    </citation>
    <scope>NUCLEOTIDE SEQUENCE [LARGE SCALE GENOMIC DNA]</scope>
    <source>
        <strain evidence="13 14">SFB93</strain>
    </source>
</reference>
<sequence>MKDLKISHKIFLLSGSILIVFSLVVAWMYLDAKRNYVQARRNEIKHVVESAWGVLDYYAGLAESKQLDSEAAKKQAIEAVRSLRFDVDNYYWINDFQPRMVMHPFSQELVGQDLSEYRDPQGKALFVEMAELCRRQGQGFIEYVWHKPGSTMPVGKVSFVKRLPQWNWIVGAGVYTDDIERNLAKVFYTTLGIFCALLLGVIVVTLIVSRQIAVPLGQAVEAMERLGNGNFDVHLGMTRRDEIGRMANAIDACVGNLRKLFETIRSM</sequence>
<evidence type="ECO:0000256" key="6">
    <source>
        <dbReference type="ARBA" id="ARBA00022679"/>
    </source>
</evidence>
<evidence type="ECO:0000256" key="2">
    <source>
        <dbReference type="ARBA" id="ARBA00004651"/>
    </source>
</evidence>
<name>A0A1L3GR52_9BACT</name>
<comment type="subcellular location">
    <subcellularLocation>
        <location evidence="2">Cell membrane</location>
        <topology evidence="2">Multi-pass membrane protein</topology>
    </subcellularLocation>
</comment>
<dbReference type="SMART" id="SM01049">
    <property type="entry name" value="Cache_2"/>
    <property type="match status" value="1"/>
</dbReference>
<evidence type="ECO:0000256" key="3">
    <source>
        <dbReference type="ARBA" id="ARBA00012438"/>
    </source>
</evidence>
<evidence type="ECO:0000256" key="1">
    <source>
        <dbReference type="ARBA" id="ARBA00000085"/>
    </source>
</evidence>
<keyword evidence="9 11" id="KW-1133">Transmembrane helix</keyword>
<dbReference type="InterPro" id="IPR003660">
    <property type="entry name" value="HAMP_dom"/>
</dbReference>
<keyword evidence="10 11" id="KW-0472">Membrane</keyword>
<dbReference type="Pfam" id="PF00672">
    <property type="entry name" value="HAMP"/>
    <property type="match status" value="1"/>
</dbReference>
<feature type="transmembrane region" description="Helical" evidence="11">
    <location>
        <begin position="12"/>
        <end position="30"/>
    </location>
</feature>
<evidence type="ECO:0000313" key="14">
    <source>
        <dbReference type="Proteomes" id="UP000182517"/>
    </source>
</evidence>
<keyword evidence="7 11" id="KW-0812">Transmembrane</keyword>
<dbReference type="KEGG" id="pef:A7E78_11570"/>
<dbReference type="PROSITE" id="PS50885">
    <property type="entry name" value="HAMP"/>
    <property type="match status" value="1"/>
</dbReference>
<dbReference type="InterPro" id="IPR050398">
    <property type="entry name" value="HssS/ArlS-like"/>
</dbReference>
<dbReference type="SUPFAM" id="SSF158472">
    <property type="entry name" value="HAMP domain-like"/>
    <property type="match status" value="1"/>
</dbReference>
<dbReference type="Gene3D" id="1.10.8.500">
    <property type="entry name" value="HAMP domain in histidine kinase"/>
    <property type="match status" value="1"/>
</dbReference>
<dbReference type="InterPro" id="IPR033480">
    <property type="entry name" value="sCache_2"/>
</dbReference>
<proteinExistence type="predicted"/>
<dbReference type="EC" id="2.7.13.3" evidence="3"/>
<evidence type="ECO:0000256" key="10">
    <source>
        <dbReference type="ARBA" id="ARBA00023136"/>
    </source>
</evidence>
<dbReference type="GO" id="GO:0000155">
    <property type="term" value="F:phosphorelay sensor kinase activity"/>
    <property type="evidence" value="ECO:0007669"/>
    <property type="project" value="TreeGrafter"/>
</dbReference>
<dbReference type="SMART" id="SM00304">
    <property type="entry name" value="HAMP"/>
    <property type="match status" value="1"/>
</dbReference>
<dbReference type="OrthoDB" id="9791237at2"/>
<evidence type="ECO:0000256" key="5">
    <source>
        <dbReference type="ARBA" id="ARBA00022553"/>
    </source>
</evidence>
<keyword evidence="8" id="KW-0418">Kinase</keyword>
<keyword evidence="6" id="KW-0808">Transferase</keyword>
<keyword evidence="4" id="KW-1003">Cell membrane</keyword>
<evidence type="ECO:0000259" key="12">
    <source>
        <dbReference type="PROSITE" id="PS50885"/>
    </source>
</evidence>
<evidence type="ECO:0000256" key="7">
    <source>
        <dbReference type="ARBA" id="ARBA00022692"/>
    </source>
</evidence>
<dbReference type="GO" id="GO:0005886">
    <property type="term" value="C:plasma membrane"/>
    <property type="evidence" value="ECO:0007669"/>
    <property type="project" value="UniProtKB-SubCell"/>
</dbReference>
<evidence type="ECO:0000313" key="13">
    <source>
        <dbReference type="EMBL" id="APG28431.1"/>
    </source>
</evidence>
<feature type="domain" description="HAMP" evidence="12">
    <location>
        <begin position="210"/>
        <end position="262"/>
    </location>
</feature>
<dbReference type="AlphaFoldDB" id="A0A1L3GR52"/>
<dbReference type="EMBL" id="CP015519">
    <property type="protein sequence ID" value="APG28431.1"/>
    <property type="molecule type" value="Genomic_DNA"/>
</dbReference>
<organism evidence="13 14">
    <name type="scientific">Syntrophotalea acetylenivorans</name>
    <dbReference type="NCBI Taxonomy" id="1842532"/>
    <lineage>
        <taxon>Bacteria</taxon>
        <taxon>Pseudomonadati</taxon>
        <taxon>Thermodesulfobacteriota</taxon>
        <taxon>Desulfuromonadia</taxon>
        <taxon>Desulfuromonadales</taxon>
        <taxon>Syntrophotaleaceae</taxon>
        <taxon>Syntrophotalea</taxon>
    </lineage>
</organism>
<dbReference type="Pfam" id="PF08269">
    <property type="entry name" value="dCache_2"/>
    <property type="match status" value="1"/>
</dbReference>
<keyword evidence="14" id="KW-1185">Reference proteome</keyword>